<reference evidence="1" key="1">
    <citation type="submission" date="2020-12" db="EMBL/GenBank/DDBJ databases">
        <title>Metabolic potential, ecology and presence of endohyphal bacteria is reflected in genomic diversity of Mucoromycotina.</title>
        <authorList>
            <person name="Muszewska A."/>
            <person name="Okrasinska A."/>
            <person name="Steczkiewicz K."/>
            <person name="Drgas O."/>
            <person name="Orlowska M."/>
            <person name="Perlinska-Lenart U."/>
            <person name="Aleksandrzak-Piekarczyk T."/>
            <person name="Szatraj K."/>
            <person name="Zielenkiewicz U."/>
            <person name="Pilsyk S."/>
            <person name="Malc E."/>
            <person name="Mieczkowski P."/>
            <person name="Kruszewska J.S."/>
            <person name="Biernat P."/>
            <person name="Pawlowska J."/>
        </authorList>
    </citation>
    <scope>NUCLEOTIDE SEQUENCE</scope>
    <source>
        <strain evidence="1">WA0000067209</strain>
    </source>
</reference>
<keyword evidence="2" id="KW-1185">Reference proteome</keyword>
<organism evidence="1 2">
    <name type="scientific">Mortierella isabellina</name>
    <name type="common">Filamentous fungus</name>
    <name type="synonym">Umbelopsis isabellina</name>
    <dbReference type="NCBI Taxonomy" id="91625"/>
    <lineage>
        <taxon>Eukaryota</taxon>
        <taxon>Fungi</taxon>
        <taxon>Fungi incertae sedis</taxon>
        <taxon>Mucoromycota</taxon>
        <taxon>Mucoromycotina</taxon>
        <taxon>Umbelopsidomycetes</taxon>
        <taxon>Umbelopsidales</taxon>
        <taxon>Umbelopsidaceae</taxon>
        <taxon>Umbelopsis</taxon>
    </lineage>
</organism>
<dbReference type="InterPro" id="IPR008775">
    <property type="entry name" value="Phytyl_CoA_dOase-like"/>
</dbReference>
<evidence type="ECO:0000313" key="1">
    <source>
        <dbReference type="EMBL" id="KAG2171719.1"/>
    </source>
</evidence>
<proteinExistence type="predicted"/>
<accession>A0A8H7PD52</accession>
<dbReference type="AlphaFoldDB" id="A0A8H7PD52"/>
<evidence type="ECO:0008006" key="3">
    <source>
        <dbReference type="Google" id="ProtNLM"/>
    </source>
</evidence>
<gene>
    <name evidence="1" type="ORF">INT43_008099</name>
</gene>
<protein>
    <recommendedName>
        <fullName evidence="3">Phytanoyl-CoA dioxygenase family protein</fullName>
    </recommendedName>
</protein>
<sequence length="294" mass="33680">MVRITDEQIEQWRRDGYVLIPNFLSKEETEAARNGVFEWFSPSWDDYVAAGRKIDKPGVLAFPWDNSGLNKAVLHDDLIDVAERILGTKDIHLRLVRLDEAHLGIKYAGNPSNNSLPDVFHQDWGNNTIGPHHPEDFCSPAFFYCLDDVKPGMAPVQMVKNGLEPNPKNAEKFICPGGSLCIYSTWTWHASSEFEAKEGHRPTMWLGFNRNDRMWEGGRFFTIKATGTRDGWLRAIGEATPRQRELLFLPAVDDEKWTDEMIDGMFKRYGKHGFDPEPYRQAKAKREAQTNGKH</sequence>
<dbReference type="EMBL" id="JAEPQZ010000019">
    <property type="protein sequence ID" value="KAG2171719.1"/>
    <property type="molecule type" value="Genomic_DNA"/>
</dbReference>
<evidence type="ECO:0000313" key="2">
    <source>
        <dbReference type="Proteomes" id="UP000654370"/>
    </source>
</evidence>
<name>A0A8H7PD52_MORIS</name>
<dbReference type="SUPFAM" id="SSF51197">
    <property type="entry name" value="Clavaminate synthase-like"/>
    <property type="match status" value="1"/>
</dbReference>
<dbReference type="Gene3D" id="2.60.120.620">
    <property type="entry name" value="q2cbj1_9rhob like domain"/>
    <property type="match status" value="1"/>
</dbReference>
<dbReference type="Proteomes" id="UP000654370">
    <property type="component" value="Unassembled WGS sequence"/>
</dbReference>
<dbReference type="OrthoDB" id="2328924at2759"/>
<comment type="caution">
    <text evidence="1">The sequence shown here is derived from an EMBL/GenBank/DDBJ whole genome shotgun (WGS) entry which is preliminary data.</text>
</comment>
<dbReference type="Pfam" id="PF05721">
    <property type="entry name" value="PhyH"/>
    <property type="match status" value="1"/>
</dbReference>